<dbReference type="SUPFAM" id="SSF55729">
    <property type="entry name" value="Acyl-CoA N-acyltransferases (Nat)"/>
    <property type="match status" value="1"/>
</dbReference>
<dbReference type="AlphaFoldDB" id="A0A841CK48"/>
<gene>
    <name evidence="4" type="ORF">FHS29_003926</name>
</gene>
<evidence type="ECO:0000256" key="1">
    <source>
        <dbReference type="ARBA" id="ARBA00022679"/>
    </source>
</evidence>
<dbReference type="InterPro" id="IPR016181">
    <property type="entry name" value="Acyl_CoA_acyltransferase"/>
</dbReference>
<comment type="caution">
    <text evidence="4">The sequence shown here is derived from an EMBL/GenBank/DDBJ whole genome shotgun (WGS) entry which is preliminary data.</text>
</comment>
<evidence type="ECO:0000256" key="2">
    <source>
        <dbReference type="ARBA" id="ARBA00023315"/>
    </source>
</evidence>
<dbReference type="Proteomes" id="UP000547510">
    <property type="component" value="Unassembled WGS sequence"/>
</dbReference>
<dbReference type="CDD" id="cd04301">
    <property type="entry name" value="NAT_SF"/>
    <property type="match status" value="1"/>
</dbReference>
<dbReference type="GO" id="GO:0016747">
    <property type="term" value="F:acyltransferase activity, transferring groups other than amino-acyl groups"/>
    <property type="evidence" value="ECO:0007669"/>
    <property type="project" value="InterPro"/>
</dbReference>
<dbReference type="Pfam" id="PF00583">
    <property type="entry name" value="Acetyltransf_1"/>
    <property type="match status" value="1"/>
</dbReference>
<evidence type="ECO:0000313" key="4">
    <source>
        <dbReference type="EMBL" id="MBB5957333.1"/>
    </source>
</evidence>
<accession>A0A841CK48</accession>
<feature type="domain" description="N-acetyltransferase" evidence="3">
    <location>
        <begin position="17"/>
        <end position="189"/>
    </location>
</feature>
<dbReference type="PROSITE" id="PS51186">
    <property type="entry name" value="GNAT"/>
    <property type="match status" value="1"/>
</dbReference>
<dbReference type="PANTHER" id="PTHR43877:SF2">
    <property type="entry name" value="AMINOALKYLPHOSPHONATE N-ACETYLTRANSFERASE-RELATED"/>
    <property type="match status" value="1"/>
</dbReference>
<dbReference type="RefSeq" id="WP_184692242.1">
    <property type="nucleotide sequence ID" value="NZ_JACHJN010000005.1"/>
</dbReference>
<dbReference type="PANTHER" id="PTHR43877">
    <property type="entry name" value="AMINOALKYLPHOSPHONATE N-ACETYLTRANSFERASE-RELATED-RELATED"/>
    <property type="match status" value="1"/>
</dbReference>
<reference evidence="4 5" key="1">
    <citation type="submission" date="2020-08" db="EMBL/GenBank/DDBJ databases">
        <title>Genomic Encyclopedia of Type Strains, Phase III (KMG-III): the genomes of soil and plant-associated and newly described type strains.</title>
        <authorList>
            <person name="Whitman W."/>
        </authorList>
    </citation>
    <scope>NUCLEOTIDE SEQUENCE [LARGE SCALE GENOMIC DNA]</scope>
    <source>
        <strain evidence="4 5">CECT 8640</strain>
    </source>
</reference>
<name>A0A841CK48_9PSEU</name>
<organism evidence="4 5">
    <name type="scientific">Saccharothrix tamanrassetensis</name>
    <dbReference type="NCBI Taxonomy" id="1051531"/>
    <lineage>
        <taxon>Bacteria</taxon>
        <taxon>Bacillati</taxon>
        <taxon>Actinomycetota</taxon>
        <taxon>Actinomycetes</taxon>
        <taxon>Pseudonocardiales</taxon>
        <taxon>Pseudonocardiaceae</taxon>
        <taxon>Saccharothrix</taxon>
    </lineage>
</organism>
<sequence>MTDDVSQHGPTGEHVLTEVDAPRLLALAEPLERLYRACFAAPPWNEDETHFAGFADRLARHVAEPALRGFVAWSDDEPAAVVYGWPSAPEVPSTPFYTGAYTALDPGERYRLRPPAIEVVELMVAPRHRGHRLGERLLEHFVEGFPRAWLCTHPEAPARRFYRARGWVERGAFSDANGVPLVVFTLDRAT</sequence>
<dbReference type="InterPro" id="IPR050832">
    <property type="entry name" value="Bact_Acetyltransf"/>
</dbReference>
<dbReference type="Gene3D" id="3.40.630.30">
    <property type="match status" value="1"/>
</dbReference>
<dbReference type="InterPro" id="IPR000182">
    <property type="entry name" value="GNAT_dom"/>
</dbReference>
<keyword evidence="2" id="KW-0012">Acyltransferase</keyword>
<protein>
    <submittedName>
        <fullName evidence="4">GNAT superfamily N-acetyltransferase</fullName>
    </submittedName>
</protein>
<proteinExistence type="predicted"/>
<dbReference type="EMBL" id="JACHJN010000005">
    <property type="protein sequence ID" value="MBB5957333.1"/>
    <property type="molecule type" value="Genomic_DNA"/>
</dbReference>
<keyword evidence="5" id="KW-1185">Reference proteome</keyword>
<keyword evidence="1 4" id="KW-0808">Transferase</keyword>
<evidence type="ECO:0000313" key="5">
    <source>
        <dbReference type="Proteomes" id="UP000547510"/>
    </source>
</evidence>
<evidence type="ECO:0000259" key="3">
    <source>
        <dbReference type="PROSITE" id="PS51186"/>
    </source>
</evidence>